<dbReference type="Gene3D" id="2.40.50.230">
    <property type="entry name" value="Gp5 N-terminal domain"/>
    <property type="match status" value="1"/>
</dbReference>
<feature type="domain" description="Gp5/Type VI secretion system Vgr protein OB-fold" evidence="2">
    <location>
        <begin position="365"/>
        <end position="439"/>
    </location>
</feature>
<dbReference type="STRING" id="305900.GV64_11100"/>
<reference evidence="3 4" key="1">
    <citation type="submission" date="2014-06" db="EMBL/GenBank/DDBJ databases">
        <title>Whole Genome Sequences of Three Symbiotic Endozoicomonas Bacteria.</title>
        <authorList>
            <person name="Neave M.J."/>
            <person name="Apprill A."/>
            <person name="Voolstra C.R."/>
        </authorList>
    </citation>
    <scope>NUCLEOTIDE SEQUENCE [LARGE SCALE GENOMIC DNA]</scope>
    <source>
        <strain evidence="3 4">DSM 22380</strain>
    </source>
</reference>
<keyword evidence="4" id="KW-1185">Reference proteome</keyword>
<comment type="caution">
    <text evidence="3">The sequence shown here is derived from an EMBL/GenBank/DDBJ whole genome shotgun (WGS) entry which is preliminary data.</text>
</comment>
<evidence type="ECO:0000259" key="2">
    <source>
        <dbReference type="Pfam" id="PF04717"/>
    </source>
</evidence>
<dbReference type="SUPFAM" id="SSF69279">
    <property type="entry name" value="Phage tail proteins"/>
    <property type="match status" value="1"/>
</dbReference>
<protein>
    <recommendedName>
        <fullName evidence="2">Gp5/Type VI secretion system Vgr protein OB-fold domain-containing protein</fullName>
    </recommendedName>
</protein>
<dbReference type="InterPro" id="IPR037026">
    <property type="entry name" value="Vgr_OB-fold_dom_sf"/>
</dbReference>
<accession>A0A081KAN9</accession>
<dbReference type="InterPro" id="IPR006531">
    <property type="entry name" value="Gp5/Vgr_OB"/>
</dbReference>
<proteinExistence type="predicted"/>
<organism evidence="3 4">
    <name type="scientific">Endozoicomonas elysicola</name>
    <dbReference type="NCBI Taxonomy" id="305900"/>
    <lineage>
        <taxon>Bacteria</taxon>
        <taxon>Pseudomonadati</taxon>
        <taxon>Pseudomonadota</taxon>
        <taxon>Gammaproteobacteria</taxon>
        <taxon>Oceanospirillales</taxon>
        <taxon>Endozoicomonadaceae</taxon>
        <taxon>Endozoicomonas</taxon>
    </lineage>
</organism>
<feature type="region of interest" description="Disordered" evidence="1">
    <location>
        <begin position="226"/>
        <end position="249"/>
    </location>
</feature>
<evidence type="ECO:0000313" key="3">
    <source>
        <dbReference type="EMBL" id="KEI71215.1"/>
    </source>
</evidence>
<name>A0A081KAN9_9GAMM</name>
<dbReference type="AlphaFoldDB" id="A0A081KAN9"/>
<evidence type="ECO:0000256" key="1">
    <source>
        <dbReference type="SAM" id="MobiDB-lite"/>
    </source>
</evidence>
<dbReference type="RefSeq" id="WP_020582782.1">
    <property type="nucleotide sequence ID" value="NZ_JOJP01000001.1"/>
</dbReference>
<sequence length="551" mass="59472">MSAVNVKVTAGGKELTPALRVVAVEASWQCHEIPRATLLVADGNTATGEWEYSPKAELAPGKEVEIKASFVSDKASEVTLFKGLITGQSLKASTAGAFLTLQLHGDLIKLVEPRLTKVFPEKSKDGDIIKKLITDGGAKAKAVAATKVQHTQLAVYDESAWSYIKYLTEANGLLLMPGLEGATIDEPGKIKGENHKLKIDQFKQVSLDLDDTNALEKVSASAWSVKDQKTESPAKGTAPTNIAGGKEKPATAAKALGRKEWATMAGSMLQAGELTSWSTAELVYRELDRYRGSLSLQGIKAVPGDTVELEDFGALFNGKYMVTGVTHRVDNDGWITTLTIGLPITRTRFFEGLHKQGPRVRGLLIGQVQAYKDDPDAQFRFPVLVPAFGSKDNILWARLGAPYATAEAGLFLPPKPNDEVILGWCDDDPRQPVILGSMHNPKNKPPLEHDKKLEQRGLIITKDALTLLFDEKEKTISLTASDKVSTVLSEKDGQLLSQDKNTLTLNKEVVLESDKDVTLKPGGKAILKAGADVSVEASGNCVIKAAKTEIQ</sequence>
<dbReference type="eggNOG" id="COG3501">
    <property type="taxonomic scope" value="Bacteria"/>
</dbReference>
<dbReference type="EMBL" id="JOJP01000001">
    <property type="protein sequence ID" value="KEI71215.1"/>
    <property type="molecule type" value="Genomic_DNA"/>
</dbReference>
<dbReference type="SUPFAM" id="SSF69255">
    <property type="entry name" value="gp5 N-terminal domain-like"/>
    <property type="match status" value="1"/>
</dbReference>
<evidence type="ECO:0000313" key="4">
    <source>
        <dbReference type="Proteomes" id="UP000027997"/>
    </source>
</evidence>
<gene>
    <name evidence="3" type="ORF">GV64_11100</name>
</gene>
<dbReference type="Pfam" id="PF04717">
    <property type="entry name" value="Phage_base_V"/>
    <property type="match status" value="1"/>
</dbReference>
<dbReference type="Proteomes" id="UP000027997">
    <property type="component" value="Unassembled WGS sequence"/>
</dbReference>